<feature type="region of interest" description="Disordered" evidence="7">
    <location>
        <begin position="78"/>
        <end position="119"/>
    </location>
</feature>
<dbReference type="PROSITE" id="PS50048">
    <property type="entry name" value="ZN2_CY6_FUNGAL_2"/>
    <property type="match status" value="1"/>
</dbReference>
<feature type="domain" description="Zn(2)-C6 fungal-type" evidence="8">
    <location>
        <begin position="13"/>
        <end position="43"/>
    </location>
</feature>
<keyword evidence="4" id="KW-0238">DNA-binding</keyword>
<dbReference type="GO" id="GO:0000981">
    <property type="term" value="F:DNA-binding transcription factor activity, RNA polymerase II-specific"/>
    <property type="evidence" value="ECO:0007669"/>
    <property type="project" value="InterPro"/>
</dbReference>
<dbReference type="GO" id="GO:0003677">
    <property type="term" value="F:DNA binding"/>
    <property type="evidence" value="ECO:0007669"/>
    <property type="project" value="UniProtKB-KW"/>
</dbReference>
<keyword evidence="5" id="KW-0804">Transcription</keyword>
<dbReference type="OrthoDB" id="4236860at2759"/>
<keyword evidence="2" id="KW-0862">Zinc</keyword>
<organism evidence="9 10">
    <name type="scientific">Capronia coronata CBS 617.96</name>
    <dbReference type="NCBI Taxonomy" id="1182541"/>
    <lineage>
        <taxon>Eukaryota</taxon>
        <taxon>Fungi</taxon>
        <taxon>Dikarya</taxon>
        <taxon>Ascomycota</taxon>
        <taxon>Pezizomycotina</taxon>
        <taxon>Eurotiomycetes</taxon>
        <taxon>Chaetothyriomycetidae</taxon>
        <taxon>Chaetothyriales</taxon>
        <taxon>Herpotrichiellaceae</taxon>
        <taxon>Capronia</taxon>
    </lineage>
</organism>
<dbReference type="STRING" id="1182541.W9Y6G4"/>
<dbReference type="eggNOG" id="ENOG502SIAM">
    <property type="taxonomic scope" value="Eukaryota"/>
</dbReference>
<evidence type="ECO:0000256" key="1">
    <source>
        <dbReference type="ARBA" id="ARBA00022723"/>
    </source>
</evidence>
<proteinExistence type="predicted"/>
<feature type="compositionally biased region" description="Polar residues" evidence="7">
    <location>
        <begin position="84"/>
        <end position="119"/>
    </location>
</feature>
<name>W9Y6G4_9EURO</name>
<keyword evidence="3" id="KW-0805">Transcription regulation</keyword>
<reference evidence="9 10" key="1">
    <citation type="submission" date="2013-03" db="EMBL/GenBank/DDBJ databases">
        <title>The Genome Sequence of Capronia coronata CBS 617.96.</title>
        <authorList>
            <consortium name="The Broad Institute Genomics Platform"/>
            <person name="Cuomo C."/>
            <person name="de Hoog S."/>
            <person name="Gorbushina A."/>
            <person name="Walker B."/>
            <person name="Young S.K."/>
            <person name="Zeng Q."/>
            <person name="Gargeya S."/>
            <person name="Fitzgerald M."/>
            <person name="Haas B."/>
            <person name="Abouelleil A."/>
            <person name="Allen A.W."/>
            <person name="Alvarado L."/>
            <person name="Arachchi H.M."/>
            <person name="Berlin A.M."/>
            <person name="Chapman S.B."/>
            <person name="Gainer-Dewar J."/>
            <person name="Goldberg J."/>
            <person name="Griggs A."/>
            <person name="Gujja S."/>
            <person name="Hansen M."/>
            <person name="Howarth C."/>
            <person name="Imamovic A."/>
            <person name="Ireland A."/>
            <person name="Larimer J."/>
            <person name="McCowan C."/>
            <person name="Murphy C."/>
            <person name="Pearson M."/>
            <person name="Poon T.W."/>
            <person name="Priest M."/>
            <person name="Roberts A."/>
            <person name="Saif S."/>
            <person name="Shea T."/>
            <person name="Sisk P."/>
            <person name="Sykes S."/>
            <person name="Wortman J."/>
            <person name="Nusbaum C."/>
            <person name="Birren B."/>
        </authorList>
    </citation>
    <scope>NUCLEOTIDE SEQUENCE [LARGE SCALE GENOMIC DNA]</scope>
    <source>
        <strain evidence="9 10">CBS 617.96</strain>
    </source>
</reference>
<dbReference type="InterPro" id="IPR052073">
    <property type="entry name" value="Amide_Lactam_Regulators"/>
</dbReference>
<dbReference type="CDD" id="cd12148">
    <property type="entry name" value="fungal_TF_MHR"/>
    <property type="match status" value="1"/>
</dbReference>
<protein>
    <recommendedName>
        <fullName evidence="8">Zn(2)-C6 fungal-type domain-containing protein</fullName>
    </recommendedName>
</protein>
<keyword evidence="6" id="KW-0539">Nucleus</keyword>
<dbReference type="GeneID" id="19159928"/>
<evidence type="ECO:0000256" key="6">
    <source>
        <dbReference type="ARBA" id="ARBA00023242"/>
    </source>
</evidence>
<dbReference type="InterPro" id="IPR001138">
    <property type="entry name" value="Zn2Cys6_DnaBD"/>
</dbReference>
<dbReference type="Pfam" id="PF04082">
    <property type="entry name" value="Fungal_trans"/>
    <property type="match status" value="1"/>
</dbReference>
<dbReference type="HOGENOM" id="CLU_006329_4_2_1"/>
<dbReference type="GO" id="GO:0008270">
    <property type="term" value="F:zinc ion binding"/>
    <property type="evidence" value="ECO:0007669"/>
    <property type="project" value="InterPro"/>
</dbReference>
<evidence type="ECO:0000256" key="7">
    <source>
        <dbReference type="SAM" id="MobiDB-lite"/>
    </source>
</evidence>
<dbReference type="EMBL" id="AMWN01000004">
    <property type="protein sequence ID" value="EXJ88123.1"/>
    <property type="molecule type" value="Genomic_DNA"/>
</dbReference>
<keyword evidence="10" id="KW-1185">Reference proteome</keyword>
<dbReference type="Proteomes" id="UP000019484">
    <property type="component" value="Unassembled WGS sequence"/>
</dbReference>
<evidence type="ECO:0000259" key="8">
    <source>
        <dbReference type="PROSITE" id="PS50048"/>
    </source>
</evidence>
<dbReference type="Pfam" id="PF00172">
    <property type="entry name" value="Zn_clus"/>
    <property type="match status" value="1"/>
</dbReference>
<sequence length="596" mass="67207">MDPGPVQKHSSGACRRCHGRKVRCDRSKGSPCSNCRATGAYCVPYEKHRPQRRRVNKPLAPLPAKVADTLQTASQGVLAEEQKLQCSPPQSNAFHDSTTTPAQPTPHTGTANASTASPASLIQIDDSTVKRHLVEMLSQDDVDSRIMQSGVRIAYVGHEYSNINYLIRHRTKNPSVHHFPANQISRHYTSHELERIPKEAFALPSRTLVDELLEQYFIHVNPGFPILDEEIFMAQYRARNPQNPPSLLVLQAVLMVGAHIARDRPDRDTLKAMFFRRAKMLFDARFEWNRDVVVQAALLLTWHSEGVEDVGANSYHWVGIAARTALGLGMHRDCGSSTLVAHDKRIWRRVFWILVQFDVIVSLSYGRPQAVNLDECDVPPLTVADFKGIGRLAQVDFVIQHTELCARMSKILRDHLRPGLSEESHLNSLTTADELLADWWSCLPSHLRARSAESTIWSKMLLLTYNNFLILLHRPPPAKAATSSISRSYDSGDICSSAANTITDLFDQLRENNEIRFLWISSVNVLFTTLIQLSAEMRTANPILAVDALRRFDVALECLSILAEYWLNAEIILRLFEESSERLQQELKIGRSSDGW</sequence>
<dbReference type="SMART" id="SM00906">
    <property type="entry name" value="Fungal_trans"/>
    <property type="match status" value="1"/>
</dbReference>
<evidence type="ECO:0000256" key="3">
    <source>
        <dbReference type="ARBA" id="ARBA00023015"/>
    </source>
</evidence>
<evidence type="ECO:0000256" key="5">
    <source>
        <dbReference type="ARBA" id="ARBA00023163"/>
    </source>
</evidence>
<dbReference type="SUPFAM" id="SSF57701">
    <property type="entry name" value="Zn2/Cys6 DNA-binding domain"/>
    <property type="match status" value="1"/>
</dbReference>
<dbReference type="GO" id="GO:0006351">
    <property type="term" value="P:DNA-templated transcription"/>
    <property type="evidence" value="ECO:0007669"/>
    <property type="project" value="InterPro"/>
</dbReference>
<dbReference type="SMART" id="SM00066">
    <property type="entry name" value="GAL4"/>
    <property type="match status" value="1"/>
</dbReference>
<gene>
    <name evidence="9" type="ORF">A1O1_05051</name>
</gene>
<dbReference type="PROSITE" id="PS00463">
    <property type="entry name" value="ZN2_CY6_FUNGAL_1"/>
    <property type="match status" value="1"/>
</dbReference>
<evidence type="ECO:0000313" key="9">
    <source>
        <dbReference type="EMBL" id="EXJ88123.1"/>
    </source>
</evidence>
<dbReference type="PANTHER" id="PTHR47171:SF4">
    <property type="entry name" value="ACETAMIDASE REGULATORY PROTEIN"/>
    <property type="match status" value="1"/>
</dbReference>
<dbReference type="InterPro" id="IPR007219">
    <property type="entry name" value="XnlR_reg_dom"/>
</dbReference>
<dbReference type="InterPro" id="IPR036864">
    <property type="entry name" value="Zn2-C6_fun-type_DNA-bd_sf"/>
</dbReference>
<evidence type="ECO:0000313" key="10">
    <source>
        <dbReference type="Proteomes" id="UP000019484"/>
    </source>
</evidence>
<dbReference type="RefSeq" id="XP_007724129.1">
    <property type="nucleotide sequence ID" value="XM_007725939.1"/>
</dbReference>
<comment type="caution">
    <text evidence="9">The sequence shown here is derived from an EMBL/GenBank/DDBJ whole genome shotgun (WGS) entry which is preliminary data.</text>
</comment>
<evidence type="ECO:0000256" key="4">
    <source>
        <dbReference type="ARBA" id="ARBA00023125"/>
    </source>
</evidence>
<evidence type="ECO:0000256" key="2">
    <source>
        <dbReference type="ARBA" id="ARBA00022833"/>
    </source>
</evidence>
<accession>W9Y6G4</accession>
<dbReference type="AlphaFoldDB" id="W9Y6G4"/>
<keyword evidence="1" id="KW-0479">Metal-binding</keyword>
<dbReference type="Gene3D" id="4.10.240.10">
    <property type="entry name" value="Zn(2)-C6 fungal-type DNA-binding domain"/>
    <property type="match status" value="1"/>
</dbReference>
<dbReference type="PANTHER" id="PTHR47171">
    <property type="entry name" value="FARA-RELATED"/>
    <property type="match status" value="1"/>
</dbReference>
<dbReference type="CDD" id="cd00067">
    <property type="entry name" value="GAL4"/>
    <property type="match status" value="1"/>
</dbReference>